<dbReference type="PROSITE" id="PS00639">
    <property type="entry name" value="THIOL_PROTEASE_HIS"/>
    <property type="match status" value="1"/>
</dbReference>
<keyword evidence="8" id="KW-1185">Reference proteome</keyword>
<dbReference type="OMA" id="VYYDEEC"/>
<dbReference type="RefSeq" id="XP_008603824.1">
    <property type="nucleotide sequence ID" value="XM_008605602.1"/>
</dbReference>
<dbReference type="Gene3D" id="3.90.70.10">
    <property type="entry name" value="Cysteine proteinases"/>
    <property type="match status" value="1"/>
</dbReference>
<feature type="signal peptide" evidence="4">
    <location>
        <begin position="1"/>
        <end position="21"/>
    </location>
</feature>
<evidence type="ECO:0000256" key="2">
    <source>
        <dbReference type="ARBA" id="ARBA00023145"/>
    </source>
</evidence>
<dbReference type="SUPFAM" id="SSF54001">
    <property type="entry name" value="Cysteine proteinases"/>
    <property type="match status" value="1"/>
</dbReference>
<dbReference type="InterPro" id="IPR038765">
    <property type="entry name" value="Papain-like_cys_pep_sf"/>
</dbReference>
<accession>T0R639</accession>
<feature type="chain" id="PRO_5018744801" description="Cathepsin L" evidence="4">
    <location>
        <begin position="22"/>
        <end position="373"/>
    </location>
</feature>
<evidence type="ECO:0000313" key="8">
    <source>
        <dbReference type="Proteomes" id="UP000030762"/>
    </source>
</evidence>
<dbReference type="VEuPathDB" id="FungiDB:SDRG_00137"/>
<evidence type="ECO:0000259" key="6">
    <source>
        <dbReference type="SMART" id="SM00848"/>
    </source>
</evidence>
<dbReference type="AlphaFoldDB" id="T0R639"/>
<reference evidence="7 8" key="1">
    <citation type="submission" date="2012-04" db="EMBL/GenBank/DDBJ databases">
        <title>The Genome Sequence of Saprolegnia declina VS20.</title>
        <authorList>
            <consortium name="The Broad Institute Genome Sequencing Platform"/>
            <person name="Russ C."/>
            <person name="Nusbaum C."/>
            <person name="Tyler B."/>
            <person name="van West P."/>
            <person name="Dieguez-Uribeondo J."/>
            <person name="de Bruijn I."/>
            <person name="Tripathy S."/>
            <person name="Jiang R."/>
            <person name="Young S.K."/>
            <person name="Zeng Q."/>
            <person name="Gargeya S."/>
            <person name="Fitzgerald M."/>
            <person name="Haas B."/>
            <person name="Abouelleil A."/>
            <person name="Alvarado L."/>
            <person name="Arachchi H.M."/>
            <person name="Berlin A."/>
            <person name="Chapman S.B."/>
            <person name="Goldberg J."/>
            <person name="Griggs A."/>
            <person name="Gujja S."/>
            <person name="Hansen M."/>
            <person name="Howarth C."/>
            <person name="Imamovic A."/>
            <person name="Larimer J."/>
            <person name="McCowen C."/>
            <person name="Montmayeur A."/>
            <person name="Murphy C."/>
            <person name="Neiman D."/>
            <person name="Pearson M."/>
            <person name="Priest M."/>
            <person name="Roberts A."/>
            <person name="Saif S."/>
            <person name="Shea T."/>
            <person name="Sisk P."/>
            <person name="Sykes S."/>
            <person name="Wortman J."/>
            <person name="Nusbaum C."/>
            <person name="Birren B."/>
        </authorList>
    </citation>
    <scope>NUCLEOTIDE SEQUENCE [LARGE SCALE GENOMIC DNA]</scope>
    <source>
        <strain evidence="7 8">VS20</strain>
    </source>
</reference>
<evidence type="ECO:0000259" key="5">
    <source>
        <dbReference type="SMART" id="SM00645"/>
    </source>
</evidence>
<dbReference type="InterPro" id="IPR025661">
    <property type="entry name" value="Pept_asp_AS"/>
</dbReference>
<dbReference type="InterPro" id="IPR039417">
    <property type="entry name" value="Peptidase_C1A_papain-like"/>
</dbReference>
<dbReference type="STRING" id="1156394.T0R639"/>
<keyword evidence="4" id="KW-0732">Signal</keyword>
<evidence type="ECO:0000256" key="3">
    <source>
        <dbReference type="ARBA" id="ARBA00023157"/>
    </source>
</evidence>
<dbReference type="PANTHER" id="PTHR12411">
    <property type="entry name" value="CYSTEINE PROTEASE FAMILY C1-RELATED"/>
    <property type="match status" value="1"/>
</dbReference>
<dbReference type="SMART" id="SM00645">
    <property type="entry name" value="Pept_C1"/>
    <property type="match status" value="1"/>
</dbReference>
<keyword evidence="3" id="KW-1015">Disulfide bond</keyword>
<dbReference type="SMART" id="SM00848">
    <property type="entry name" value="Inhibitor_I29"/>
    <property type="match status" value="1"/>
</dbReference>
<dbReference type="Pfam" id="PF00112">
    <property type="entry name" value="Peptidase_C1"/>
    <property type="match status" value="1"/>
</dbReference>
<dbReference type="EMBL" id="JH767132">
    <property type="protein sequence ID" value="EQC42401.1"/>
    <property type="molecule type" value="Genomic_DNA"/>
</dbReference>
<protein>
    <recommendedName>
        <fullName evidence="9">Cathepsin L</fullName>
    </recommendedName>
</protein>
<gene>
    <name evidence="7" type="ORF">SDRG_00137</name>
</gene>
<keyword evidence="2" id="KW-0865">Zymogen</keyword>
<dbReference type="CDD" id="cd02248">
    <property type="entry name" value="Peptidase_C1A"/>
    <property type="match status" value="1"/>
</dbReference>
<evidence type="ECO:0008006" key="9">
    <source>
        <dbReference type="Google" id="ProtNLM"/>
    </source>
</evidence>
<dbReference type="PRINTS" id="PR00705">
    <property type="entry name" value="PAPAIN"/>
</dbReference>
<dbReference type="GO" id="GO:0008234">
    <property type="term" value="F:cysteine-type peptidase activity"/>
    <property type="evidence" value="ECO:0007669"/>
    <property type="project" value="InterPro"/>
</dbReference>
<dbReference type="OrthoDB" id="10253408at2759"/>
<dbReference type="eggNOG" id="KOG1543">
    <property type="taxonomic scope" value="Eukaryota"/>
</dbReference>
<feature type="domain" description="Peptidase C1A papain C-terminal" evidence="5">
    <location>
        <begin position="127"/>
        <end position="347"/>
    </location>
</feature>
<sequence>MKTVAFLASALVAAAWTSVRGSSHDLHEMAAVKDMTAFVQYMAEYEKPYRVHGDDHPLLAKRFKAFRTNLRRIEEHNERYDAGEVTFTLGLNELADLTDEEYKSRLGYKRTGKRGLAKFTHTADEFAPEAWDWREHNVVTPVKNQGMCGSCWAFSAVASMESVYALTTGKLESFSEQELVDCCDGGTATCNRGGEMSHGFTEIIENHGGKIDPESVYPYTMESKGVCHAKDDQAIGHFTAYANVTSGDEDALKTAASSSGVISVAIDASSFMFQLYRHGVFSWPLCKNKDDELDHGVAVAGYGNYKGKDFWLVKNSWGEGWGMQGYILMSRNKNNQCGIATDASYPIMPKEKPSQIKDATPSRTIEDSLLALQ</sequence>
<dbReference type="PROSITE" id="PS00640">
    <property type="entry name" value="THIOL_PROTEASE_ASN"/>
    <property type="match status" value="1"/>
</dbReference>
<dbReference type="InterPro" id="IPR013201">
    <property type="entry name" value="Prot_inhib_I29"/>
</dbReference>
<proteinExistence type="inferred from homology"/>
<dbReference type="PROSITE" id="PS00139">
    <property type="entry name" value="THIOL_PROTEASE_CYS"/>
    <property type="match status" value="1"/>
</dbReference>
<dbReference type="Proteomes" id="UP000030762">
    <property type="component" value="Unassembled WGS sequence"/>
</dbReference>
<evidence type="ECO:0000256" key="1">
    <source>
        <dbReference type="ARBA" id="ARBA00008455"/>
    </source>
</evidence>
<organism evidence="7 8">
    <name type="scientific">Saprolegnia diclina (strain VS20)</name>
    <dbReference type="NCBI Taxonomy" id="1156394"/>
    <lineage>
        <taxon>Eukaryota</taxon>
        <taxon>Sar</taxon>
        <taxon>Stramenopiles</taxon>
        <taxon>Oomycota</taxon>
        <taxon>Saprolegniomycetes</taxon>
        <taxon>Saprolegniales</taxon>
        <taxon>Saprolegniaceae</taxon>
        <taxon>Saprolegnia</taxon>
    </lineage>
</organism>
<name>T0R639_SAPDV</name>
<evidence type="ECO:0000256" key="4">
    <source>
        <dbReference type="SAM" id="SignalP"/>
    </source>
</evidence>
<dbReference type="InterPro" id="IPR000169">
    <property type="entry name" value="Pept_cys_AS"/>
</dbReference>
<dbReference type="GeneID" id="19940864"/>
<dbReference type="Pfam" id="PF08246">
    <property type="entry name" value="Inhibitor_I29"/>
    <property type="match status" value="1"/>
</dbReference>
<dbReference type="GO" id="GO:0006508">
    <property type="term" value="P:proteolysis"/>
    <property type="evidence" value="ECO:0007669"/>
    <property type="project" value="InterPro"/>
</dbReference>
<feature type="domain" description="Cathepsin propeptide inhibitor" evidence="6">
    <location>
        <begin position="38"/>
        <end position="102"/>
    </location>
</feature>
<comment type="similarity">
    <text evidence="1">Belongs to the peptidase C1 family.</text>
</comment>
<dbReference type="InParanoid" id="T0R639"/>
<evidence type="ECO:0000313" key="7">
    <source>
        <dbReference type="EMBL" id="EQC42401.1"/>
    </source>
</evidence>
<dbReference type="InterPro" id="IPR013128">
    <property type="entry name" value="Peptidase_C1A"/>
</dbReference>
<dbReference type="InterPro" id="IPR000668">
    <property type="entry name" value="Peptidase_C1A_C"/>
</dbReference>
<dbReference type="InterPro" id="IPR025660">
    <property type="entry name" value="Pept_his_AS"/>
</dbReference>
<dbReference type="FunFam" id="3.90.70.10:FF:000039">
    <property type="entry name" value="Cysteine proteinase 2, putative"/>
    <property type="match status" value="1"/>
</dbReference>